<keyword evidence="1" id="KW-0472">Membrane</keyword>
<protein>
    <submittedName>
        <fullName evidence="2">Uncharacterized protein</fullName>
    </submittedName>
</protein>
<dbReference type="Proteomes" id="UP001304895">
    <property type="component" value="Unassembled WGS sequence"/>
</dbReference>
<reference evidence="2" key="2">
    <citation type="submission" date="2023-05" db="EMBL/GenBank/DDBJ databases">
        <authorList>
            <consortium name="Lawrence Berkeley National Laboratory"/>
            <person name="Steindorff A."/>
            <person name="Hensen N."/>
            <person name="Bonometti L."/>
            <person name="Westerberg I."/>
            <person name="Brannstrom I.O."/>
            <person name="Guillou S."/>
            <person name="Cros-Aarteil S."/>
            <person name="Calhoun S."/>
            <person name="Haridas S."/>
            <person name="Kuo A."/>
            <person name="Mondo S."/>
            <person name="Pangilinan J."/>
            <person name="Riley R."/>
            <person name="Labutti K."/>
            <person name="Andreopoulos B."/>
            <person name="Lipzen A."/>
            <person name="Chen C."/>
            <person name="Yanf M."/>
            <person name="Daum C."/>
            <person name="Ng V."/>
            <person name="Clum A."/>
            <person name="Ohm R."/>
            <person name="Martin F."/>
            <person name="Silar P."/>
            <person name="Natvig D."/>
            <person name="Lalanne C."/>
            <person name="Gautier V."/>
            <person name="Ament-Velasquez S.L."/>
            <person name="Kruys A."/>
            <person name="Hutchinson M.I."/>
            <person name="Powell A.J."/>
            <person name="Barry K."/>
            <person name="Miller A.N."/>
            <person name="Grigoriev I.V."/>
            <person name="Debuchy R."/>
            <person name="Gladieux P."/>
            <person name="Thoren M.H."/>
            <person name="Johannesson H."/>
        </authorList>
    </citation>
    <scope>NUCLEOTIDE SEQUENCE</scope>
    <source>
        <strain evidence="2">CBS 123565</strain>
    </source>
</reference>
<name>A0AAN6ZCL7_9PEZI</name>
<proteinExistence type="predicted"/>
<evidence type="ECO:0000313" key="3">
    <source>
        <dbReference type="Proteomes" id="UP001304895"/>
    </source>
</evidence>
<accession>A0AAN6ZCL7</accession>
<comment type="caution">
    <text evidence="2">The sequence shown here is derived from an EMBL/GenBank/DDBJ whole genome shotgun (WGS) entry which is preliminary data.</text>
</comment>
<gene>
    <name evidence="2" type="ORF">BT67DRAFT_79800</name>
</gene>
<dbReference type="EMBL" id="MU853417">
    <property type="protein sequence ID" value="KAK4132504.1"/>
    <property type="molecule type" value="Genomic_DNA"/>
</dbReference>
<keyword evidence="1" id="KW-1133">Transmembrane helix</keyword>
<organism evidence="2 3">
    <name type="scientific">Trichocladium antarcticum</name>
    <dbReference type="NCBI Taxonomy" id="1450529"/>
    <lineage>
        <taxon>Eukaryota</taxon>
        <taxon>Fungi</taxon>
        <taxon>Dikarya</taxon>
        <taxon>Ascomycota</taxon>
        <taxon>Pezizomycotina</taxon>
        <taxon>Sordariomycetes</taxon>
        <taxon>Sordariomycetidae</taxon>
        <taxon>Sordariales</taxon>
        <taxon>Chaetomiaceae</taxon>
        <taxon>Trichocladium</taxon>
    </lineage>
</organism>
<feature type="transmembrane region" description="Helical" evidence="1">
    <location>
        <begin position="38"/>
        <end position="58"/>
    </location>
</feature>
<evidence type="ECO:0000313" key="2">
    <source>
        <dbReference type="EMBL" id="KAK4132504.1"/>
    </source>
</evidence>
<dbReference type="AlphaFoldDB" id="A0AAN6ZCL7"/>
<evidence type="ECO:0000256" key="1">
    <source>
        <dbReference type="SAM" id="Phobius"/>
    </source>
</evidence>
<feature type="transmembrane region" description="Helical" evidence="1">
    <location>
        <begin position="70"/>
        <end position="89"/>
    </location>
</feature>
<keyword evidence="3" id="KW-1185">Reference proteome</keyword>
<sequence>MLRLLTLEPDPCEPWCIFPPSCNRSFEESQRRHVGDLFFVRLVSGHCCTCCISLVVAWHWLWGCRGDPCWWYTAILALRSLVFAAACTYSNY</sequence>
<reference evidence="2" key="1">
    <citation type="journal article" date="2023" name="Mol. Phylogenet. Evol.">
        <title>Genome-scale phylogeny and comparative genomics of the fungal order Sordariales.</title>
        <authorList>
            <person name="Hensen N."/>
            <person name="Bonometti L."/>
            <person name="Westerberg I."/>
            <person name="Brannstrom I.O."/>
            <person name="Guillou S."/>
            <person name="Cros-Aarteil S."/>
            <person name="Calhoun S."/>
            <person name="Haridas S."/>
            <person name="Kuo A."/>
            <person name="Mondo S."/>
            <person name="Pangilinan J."/>
            <person name="Riley R."/>
            <person name="LaButti K."/>
            <person name="Andreopoulos B."/>
            <person name="Lipzen A."/>
            <person name="Chen C."/>
            <person name="Yan M."/>
            <person name="Daum C."/>
            <person name="Ng V."/>
            <person name="Clum A."/>
            <person name="Steindorff A."/>
            <person name="Ohm R.A."/>
            <person name="Martin F."/>
            <person name="Silar P."/>
            <person name="Natvig D.O."/>
            <person name="Lalanne C."/>
            <person name="Gautier V."/>
            <person name="Ament-Velasquez S.L."/>
            <person name="Kruys A."/>
            <person name="Hutchinson M.I."/>
            <person name="Powell A.J."/>
            <person name="Barry K."/>
            <person name="Miller A.N."/>
            <person name="Grigoriev I.V."/>
            <person name="Debuchy R."/>
            <person name="Gladieux P."/>
            <person name="Hiltunen Thoren M."/>
            <person name="Johannesson H."/>
        </authorList>
    </citation>
    <scope>NUCLEOTIDE SEQUENCE</scope>
    <source>
        <strain evidence="2">CBS 123565</strain>
    </source>
</reference>
<keyword evidence="1" id="KW-0812">Transmembrane</keyword>